<dbReference type="FunFam" id="1.10.560.10:FF:000058">
    <property type="entry name" value="T-complex protein 1 subunit zeta"/>
    <property type="match status" value="1"/>
</dbReference>
<dbReference type="InterPro" id="IPR027409">
    <property type="entry name" value="GroEL-like_apical_dom_sf"/>
</dbReference>
<evidence type="ECO:0000256" key="2">
    <source>
        <dbReference type="ARBA" id="ARBA00008020"/>
    </source>
</evidence>
<comment type="caution">
    <text evidence="8">The sequence shown here is derived from an EMBL/GenBank/DDBJ whole genome shotgun (WGS) entry which is preliminary data.</text>
</comment>
<gene>
    <name evidence="8" type="ORF">DC041_0000617</name>
</gene>
<sequence>CGDFKSSRGLLFMASISLLNPKAEFAKAQHAFSINLAAARGLYDVLKTNLGPKGTMKMLVSGAGDIKITKDGNVLLHEMQIQHPTASLIARVATAQDDMTGDGTTSNVLLIAELLKQADVHTSEGLHPRLITEGFDIAANKCLDILSKCRIDCPSEMPDRSTLISVASTSLNTKVHSDLANLLTETAEERAALVKSEREFIDSRVQKVIALKRKVCGEDSSGDKPGFVIINQKGIDPFSLDAFAREGILALRRAKKRNMERVTLACGGYALNSVDEMTPDCLGHAGLVYEFVLGEEKYTFIEECKSPQSVTLLMRGPNKHTLNQIKDAVNDGLRAIKNTLEDECVIPGAGAFELVAYRELCKFAQSVKGRARLGVQAFADALLVIPKVLAKNAGHDAQETMVKLLEEATKVDNRCNNIIPTQLVGIDLTTGEAMIPAQVGVYDNFIVKKQIINSW</sequence>
<evidence type="ECO:0000256" key="4">
    <source>
        <dbReference type="ARBA" id="ARBA00022741"/>
    </source>
</evidence>
<keyword evidence="9" id="KW-1185">Reference proteome</keyword>
<dbReference type="Gene3D" id="1.10.560.10">
    <property type="entry name" value="GroEL-like equatorial domain"/>
    <property type="match status" value="2"/>
</dbReference>
<evidence type="ECO:0000256" key="6">
    <source>
        <dbReference type="ARBA" id="ARBA00023186"/>
    </source>
</evidence>
<proteinExistence type="inferred from homology"/>
<dbReference type="STRING" id="6184.A0A430QI48"/>
<comment type="subcellular location">
    <subcellularLocation>
        <location evidence="1">Cytoplasm</location>
    </subcellularLocation>
</comment>
<dbReference type="Gene3D" id="3.50.7.10">
    <property type="entry name" value="GroEL"/>
    <property type="match status" value="1"/>
</dbReference>
<dbReference type="EMBL" id="QMKO01001686">
    <property type="protein sequence ID" value="RTG87370.1"/>
    <property type="molecule type" value="Genomic_DNA"/>
</dbReference>
<keyword evidence="6 7" id="KW-0143">Chaperone</keyword>
<dbReference type="PROSITE" id="PS00750">
    <property type="entry name" value="TCP1_1"/>
    <property type="match status" value="1"/>
</dbReference>
<comment type="similarity">
    <text evidence="2 7">Belongs to the TCP-1 chaperonin family.</text>
</comment>
<dbReference type="SUPFAM" id="SSF48592">
    <property type="entry name" value="GroEL equatorial domain-like"/>
    <property type="match status" value="1"/>
</dbReference>
<keyword evidence="5 7" id="KW-0067">ATP-binding</keyword>
<reference evidence="8 9" key="1">
    <citation type="journal article" date="2019" name="PLoS Pathog.">
        <title>Genome sequence of the bovine parasite Schistosoma bovis Tanzania.</title>
        <authorList>
            <person name="Oey H."/>
            <person name="Zakrzewski M."/>
            <person name="Gobert G."/>
            <person name="Gravermann K."/>
            <person name="Stoye J."/>
            <person name="Jones M."/>
            <person name="Mcmanus D."/>
            <person name="Krause L."/>
        </authorList>
    </citation>
    <scope>NUCLEOTIDE SEQUENCE [LARGE SCALE GENOMIC DNA]</scope>
    <source>
        <strain evidence="8 9">TAN1997</strain>
    </source>
</reference>
<dbReference type="GO" id="GO:0005737">
    <property type="term" value="C:cytoplasm"/>
    <property type="evidence" value="ECO:0007669"/>
    <property type="project" value="UniProtKB-SubCell"/>
</dbReference>
<dbReference type="AlphaFoldDB" id="A0A430QI48"/>
<name>A0A430QI48_SCHBO</name>
<keyword evidence="3" id="KW-0963">Cytoplasm</keyword>
<dbReference type="Pfam" id="PF00118">
    <property type="entry name" value="Cpn60_TCP1"/>
    <property type="match status" value="1"/>
</dbReference>
<dbReference type="GO" id="GO:0051082">
    <property type="term" value="F:unfolded protein binding"/>
    <property type="evidence" value="ECO:0007669"/>
    <property type="project" value="InterPro"/>
</dbReference>
<dbReference type="GO" id="GO:0005524">
    <property type="term" value="F:ATP binding"/>
    <property type="evidence" value="ECO:0007669"/>
    <property type="project" value="UniProtKB-KW"/>
</dbReference>
<dbReference type="FunFam" id="1.10.560.10:FF:000038">
    <property type="entry name" value="Chaperonin containing TCP1 subunit 6B"/>
    <property type="match status" value="1"/>
</dbReference>
<evidence type="ECO:0000256" key="5">
    <source>
        <dbReference type="ARBA" id="ARBA00022840"/>
    </source>
</evidence>
<dbReference type="InterPro" id="IPR017998">
    <property type="entry name" value="Chaperone_TCP-1"/>
</dbReference>
<dbReference type="InterPro" id="IPR002194">
    <property type="entry name" value="Chaperonin_TCP-1_CS"/>
</dbReference>
<evidence type="ECO:0000256" key="3">
    <source>
        <dbReference type="ARBA" id="ARBA00022490"/>
    </source>
</evidence>
<dbReference type="Gene3D" id="3.30.260.10">
    <property type="entry name" value="TCP-1-like chaperonin intermediate domain"/>
    <property type="match status" value="2"/>
</dbReference>
<dbReference type="GO" id="GO:0016887">
    <property type="term" value="F:ATP hydrolysis activity"/>
    <property type="evidence" value="ECO:0007669"/>
    <property type="project" value="InterPro"/>
</dbReference>
<evidence type="ECO:0000256" key="7">
    <source>
        <dbReference type="RuleBase" id="RU004187"/>
    </source>
</evidence>
<evidence type="ECO:0000313" key="8">
    <source>
        <dbReference type="EMBL" id="RTG87370.1"/>
    </source>
</evidence>
<evidence type="ECO:0000313" key="9">
    <source>
        <dbReference type="Proteomes" id="UP000290809"/>
    </source>
</evidence>
<dbReference type="PRINTS" id="PR00304">
    <property type="entry name" value="TCOMPLEXTCP1"/>
</dbReference>
<evidence type="ECO:0000256" key="1">
    <source>
        <dbReference type="ARBA" id="ARBA00004496"/>
    </source>
</evidence>
<accession>A0A430QI48</accession>
<dbReference type="FunFam" id="3.50.7.10:FF:000048">
    <property type="match status" value="1"/>
</dbReference>
<dbReference type="Proteomes" id="UP000290809">
    <property type="component" value="Unassembled WGS sequence"/>
</dbReference>
<organism evidence="8 9">
    <name type="scientific">Schistosoma bovis</name>
    <name type="common">Blood fluke</name>
    <dbReference type="NCBI Taxonomy" id="6184"/>
    <lineage>
        <taxon>Eukaryota</taxon>
        <taxon>Metazoa</taxon>
        <taxon>Spiralia</taxon>
        <taxon>Lophotrochozoa</taxon>
        <taxon>Platyhelminthes</taxon>
        <taxon>Trematoda</taxon>
        <taxon>Digenea</taxon>
        <taxon>Strigeidida</taxon>
        <taxon>Schistosomatoidea</taxon>
        <taxon>Schistosomatidae</taxon>
        <taxon>Schistosoma</taxon>
    </lineage>
</organism>
<protein>
    <submittedName>
        <fullName evidence="8">T-complex protein 1 subunit zeta</fullName>
    </submittedName>
</protein>
<keyword evidence="4 7" id="KW-0547">Nucleotide-binding</keyword>
<dbReference type="PROSITE" id="PS00751">
    <property type="entry name" value="TCP1_2"/>
    <property type="match status" value="1"/>
</dbReference>
<dbReference type="PANTHER" id="PTHR11353">
    <property type="entry name" value="CHAPERONIN"/>
    <property type="match status" value="1"/>
</dbReference>
<dbReference type="GO" id="GO:0140662">
    <property type="term" value="F:ATP-dependent protein folding chaperone"/>
    <property type="evidence" value="ECO:0007669"/>
    <property type="project" value="InterPro"/>
</dbReference>
<dbReference type="SUPFAM" id="SSF52029">
    <property type="entry name" value="GroEL apical domain-like"/>
    <property type="match status" value="1"/>
</dbReference>
<feature type="non-terminal residue" evidence="8">
    <location>
        <position position="1"/>
    </location>
</feature>
<dbReference type="InterPro" id="IPR002423">
    <property type="entry name" value="Cpn60/GroEL/TCP-1"/>
</dbReference>
<dbReference type="InterPro" id="IPR027410">
    <property type="entry name" value="TCP-1-like_intermed_sf"/>
</dbReference>
<dbReference type="InterPro" id="IPR027413">
    <property type="entry name" value="GROEL-like_equatorial_sf"/>
</dbReference>
<dbReference type="PROSITE" id="PS00995">
    <property type="entry name" value="TCP1_3"/>
    <property type="match status" value="1"/>
</dbReference>